<dbReference type="Pfam" id="PF03841">
    <property type="entry name" value="SelA"/>
    <property type="match status" value="1"/>
</dbReference>
<dbReference type="PANTHER" id="PTHR32328">
    <property type="entry name" value="L-SERYL-TRNA(SEC) SELENIUM TRANSFERASE"/>
    <property type="match status" value="1"/>
</dbReference>
<evidence type="ECO:0008006" key="6">
    <source>
        <dbReference type="Google" id="ProtNLM"/>
    </source>
</evidence>
<reference evidence="4 5" key="1">
    <citation type="submission" date="2019-08" db="EMBL/GenBank/DDBJ databases">
        <authorList>
            <person name="Dhanesh K."/>
            <person name="Kumar G."/>
            <person name="Sasikala C."/>
            <person name="Venkata Ramana C."/>
        </authorList>
    </citation>
    <scope>NUCLEOTIDE SEQUENCE [LARGE SCALE GENOMIC DNA]</scope>
    <source>
        <strain evidence="4 5">JC645</strain>
    </source>
</reference>
<evidence type="ECO:0000256" key="3">
    <source>
        <dbReference type="SAM" id="MobiDB-lite"/>
    </source>
</evidence>
<feature type="region of interest" description="Disordered" evidence="3">
    <location>
        <begin position="457"/>
        <end position="477"/>
    </location>
</feature>
<sequence>MSAGTTCRPRFGRNPNKTDTKENRHPRIQNASMRLPPWAIEALRNGMVDVVRKANDAETIARVKEQAAELFRELPETASRGFDSILRSAAETARGAVDQGRETLYRWADRQTEIAVPAVNVSGNLYGPHGTGVGVSDFVLQVGCDLIRGDCDHENLRPRLAQRLSKVLASDGHTVAVAANLDAAVASLVSLATDRDMVIHRSQAIRLPSGLPLPEALGHARLRECGGVQVIEPDDFAEIDRACVVLADDGVHPVQPVDFSGRDVITVAITPIASIQPTIDSIPSAVSLLRDGIDLVVLAGGPANGGVDAGILVGKTALVETIKNDRRWRWLAASDAVHAMTLASMTDPQPPVLKTLIETGEPNLRSRAERMATRLTVQESIATCQITDAPARLIRGGRWEFPSRQLRLRHRSLAAADWAARLRQADPSVIAGVDDNDLIVDLRWCPPSVDAVVSESMTCHPPRTETSSDPEVVNPTS</sequence>
<evidence type="ECO:0000313" key="5">
    <source>
        <dbReference type="Proteomes" id="UP000324479"/>
    </source>
</evidence>
<feature type="compositionally biased region" description="Basic and acidic residues" evidence="3">
    <location>
        <begin position="16"/>
        <end position="25"/>
    </location>
</feature>
<dbReference type="InterPro" id="IPR018319">
    <property type="entry name" value="SelA-like"/>
</dbReference>
<evidence type="ECO:0000313" key="4">
    <source>
        <dbReference type="EMBL" id="KAA5545330.1"/>
    </source>
</evidence>
<dbReference type="Proteomes" id="UP000324479">
    <property type="component" value="Unassembled WGS sequence"/>
</dbReference>
<feature type="region of interest" description="Disordered" evidence="3">
    <location>
        <begin position="1"/>
        <end position="30"/>
    </location>
</feature>
<feature type="compositionally biased region" description="Polar residues" evidence="3">
    <location>
        <begin position="464"/>
        <end position="477"/>
    </location>
</feature>
<proteinExistence type="predicted"/>
<accession>A0A5M6DGA5</accession>
<dbReference type="AlphaFoldDB" id="A0A5M6DGA5"/>
<evidence type="ECO:0000256" key="1">
    <source>
        <dbReference type="ARBA" id="ARBA00001933"/>
    </source>
</evidence>
<comment type="cofactor">
    <cofactor evidence="1">
        <name>pyridoxal 5'-phosphate</name>
        <dbReference type="ChEBI" id="CHEBI:597326"/>
    </cofactor>
</comment>
<evidence type="ECO:0000256" key="2">
    <source>
        <dbReference type="ARBA" id="ARBA00022898"/>
    </source>
</evidence>
<organism evidence="4 5">
    <name type="scientific">Roseiconus nitratireducens</name>
    <dbReference type="NCBI Taxonomy" id="2605748"/>
    <lineage>
        <taxon>Bacteria</taxon>
        <taxon>Pseudomonadati</taxon>
        <taxon>Planctomycetota</taxon>
        <taxon>Planctomycetia</taxon>
        <taxon>Pirellulales</taxon>
        <taxon>Pirellulaceae</taxon>
        <taxon>Roseiconus</taxon>
    </lineage>
</organism>
<keyword evidence="5" id="KW-1185">Reference proteome</keyword>
<comment type="caution">
    <text evidence="4">The sequence shown here is derived from an EMBL/GenBank/DDBJ whole genome shotgun (WGS) entry which is preliminary data.</text>
</comment>
<protein>
    <recommendedName>
        <fullName evidence="6">L-seryl-tRNA(Sec) selenium transferase</fullName>
    </recommendedName>
</protein>
<dbReference type="EMBL" id="VWOX01000003">
    <property type="protein sequence ID" value="KAA5545330.1"/>
    <property type="molecule type" value="Genomic_DNA"/>
</dbReference>
<dbReference type="PANTHER" id="PTHR32328:SF0">
    <property type="entry name" value="L-SERYL-TRNA(SEC) SELENIUM TRANSFERASE"/>
    <property type="match status" value="1"/>
</dbReference>
<dbReference type="Gene3D" id="3.90.1150.180">
    <property type="match status" value="1"/>
</dbReference>
<gene>
    <name evidence="4" type="ORF">FYK55_06655</name>
</gene>
<keyword evidence="2" id="KW-0663">Pyridoxal phosphate</keyword>
<dbReference type="GO" id="GO:0004125">
    <property type="term" value="F:L-seryl-tRNA(Sec) selenium transferase activity"/>
    <property type="evidence" value="ECO:0007669"/>
    <property type="project" value="TreeGrafter"/>
</dbReference>
<name>A0A5M6DGA5_9BACT</name>